<gene>
    <name evidence="9" type="ORF">ACFVKH_18695</name>
</gene>
<accession>A0ABW6IJF7</accession>
<dbReference type="InterPro" id="IPR002477">
    <property type="entry name" value="Peptidoglycan-bd-like"/>
</dbReference>
<protein>
    <recommendedName>
        <fullName evidence="7">Lysozyme</fullName>
        <ecNumber evidence="7">3.2.1.17</ecNumber>
    </recommendedName>
</protein>
<keyword evidence="5" id="KW-1035">Host cytoplasm</keyword>
<dbReference type="InterPro" id="IPR023347">
    <property type="entry name" value="Lysozyme_dom_sf"/>
</dbReference>
<dbReference type="InterPro" id="IPR051018">
    <property type="entry name" value="Bacteriophage_GH24"/>
</dbReference>
<dbReference type="Pfam" id="PF01471">
    <property type="entry name" value="PG_binding_1"/>
    <property type="match status" value="3"/>
</dbReference>
<dbReference type="Proteomes" id="UP001600165">
    <property type="component" value="Unassembled WGS sequence"/>
</dbReference>
<dbReference type="Gene3D" id="1.10.101.10">
    <property type="entry name" value="PGBD-like superfamily/PGBD"/>
    <property type="match status" value="3"/>
</dbReference>
<feature type="domain" description="Peptidoglycan binding-like" evidence="8">
    <location>
        <begin position="326"/>
        <end position="379"/>
    </location>
</feature>
<dbReference type="Gene3D" id="1.10.530.40">
    <property type="match status" value="1"/>
</dbReference>
<evidence type="ECO:0000256" key="7">
    <source>
        <dbReference type="RuleBase" id="RU003788"/>
    </source>
</evidence>
<dbReference type="CDD" id="cd00737">
    <property type="entry name" value="lyz_endolysin_autolysin"/>
    <property type="match status" value="1"/>
</dbReference>
<dbReference type="InterPro" id="IPR033907">
    <property type="entry name" value="Endolysin_autolysin"/>
</dbReference>
<evidence type="ECO:0000313" key="9">
    <source>
        <dbReference type="EMBL" id="MFE4108316.1"/>
    </source>
</evidence>
<evidence type="ECO:0000256" key="4">
    <source>
        <dbReference type="ARBA" id="ARBA00022801"/>
    </source>
</evidence>
<keyword evidence="4 7" id="KW-0378">Hydrolase</keyword>
<dbReference type="Pfam" id="PF00959">
    <property type="entry name" value="Phage_lysozyme"/>
    <property type="match status" value="1"/>
</dbReference>
<organism evidence="9 10">
    <name type="scientific">Almyronema epifaneia S1</name>
    <dbReference type="NCBI Taxonomy" id="2991925"/>
    <lineage>
        <taxon>Bacteria</taxon>
        <taxon>Bacillati</taxon>
        <taxon>Cyanobacteriota</taxon>
        <taxon>Cyanophyceae</taxon>
        <taxon>Nodosilineales</taxon>
        <taxon>Nodosilineaceae</taxon>
        <taxon>Almyronema</taxon>
        <taxon>Almyronema epifaneia</taxon>
    </lineage>
</organism>
<feature type="domain" description="Peptidoglycan binding-like" evidence="8">
    <location>
        <begin position="189"/>
        <end position="243"/>
    </location>
</feature>
<dbReference type="PANTHER" id="PTHR38107:SF3">
    <property type="entry name" value="LYSOZYME RRRD-RELATED"/>
    <property type="match status" value="1"/>
</dbReference>
<keyword evidence="2 7" id="KW-0929">Antimicrobial</keyword>
<evidence type="ECO:0000256" key="2">
    <source>
        <dbReference type="ARBA" id="ARBA00022529"/>
    </source>
</evidence>
<evidence type="ECO:0000256" key="5">
    <source>
        <dbReference type="ARBA" id="ARBA00023200"/>
    </source>
</evidence>
<dbReference type="PANTHER" id="PTHR38107">
    <property type="match status" value="1"/>
</dbReference>
<reference evidence="9 10" key="1">
    <citation type="submission" date="2024-10" db="EMBL/GenBank/DDBJ databases">
        <authorList>
            <person name="Ratan Roy A."/>
            <person name="Morales Sandoval P.H."/>
            <person name="De Los Santos Villalobos S."/>
            <person name="Chakraborty S."/>
            <person name="Mukherjee J."/>
        </authorList>
    </citation>
    <scope>NUCLEOTIDE SEQUENCE [LARGE SCALE GENOMIC DNA]</scope>
    <source>
        <strain evidence="9 10">S1</strain>
    </source>
</reference>
<dbReference type="SUPFAM" id="SSF47090">
    <property type="entry name" value="PGBD-like"/>
    <property type="match status" value="3"/>
</dbReference>
<comment type="similarity">
    <text evidence="7">Belongs to the glycosyl hydrolase 24 family.</text>
</comment>
<dbReference type="EC" id="3.2.1.17" evidence="7"/>
<comment type="catalytic activity">
    <reaction evidence="1 7">
        <text>Hydrolysis of (1-&gt;4)-beta-linkages between N-acetylmuramic acid and N-acetyl-D-glucosamine residues in a peptidoglycan and between N-acetyl-D-glucosamine residues in chitodextrins.</text>
        <dbReference type="EC" id="3.2.1.17"/>
    </reaction>
</comment>
<dbReference type="HAMAP" id="MF_04110">
    <property type="entry name" value="ENDOLYSIN_T4"/>
    <property type="match status" value="1"/>
</dbReference>
<dbReference type="InterPro" id="IPR002196">
    <property type="entry name" value="Glyco_hydro_24"/>
</dbReference>
<proteinExistence type="inferred from homology"/>
<name>A0ABW6IJF7_9CYAN</name>
<evidence type="ECO:0000256" key="3">
    <source>
        <dbReference type="ARBA" id="ARBA00022638"/>
    </source>
</evidence>
<keyword evidence="3 7" id="KW-0081">Bacteriolytic enzyme</keyword>
<dbReference type="EMBL" id="JBHZOL010000105">
    <property type="protein sequence ID" value="MFE4108316.1"/>
    <property type="molecule type" value="Genomic_DNA"/>
</dbReference>
<feature type="domain" description="Peptidoglycan binding-like" evidence="8">
    <location>
        <begin position="256"/>
        <end position="311"/>
    </location>
</feature>
<dbReference type="InterPro" id="IPR023346">
    <property type="entry name" value="Lysozyme-like_dom_sf"/>
</dbReference>
<keyword evidence="6 7" id="KW-0326">Glycosidase</keyword>
<dbReference type="RefSeq" id="WP_377967914.1">
    <property type="nucleotide sequence ID" value="NZ_JBHZOL010000105.1"/>
</dbReference>
<dbReference type="InterPro" id="IPR034690">
    <property type="entry name" value="Endolysin_T4_type"/>
</dbReference>
<evidence type="ECO:0000313" key="10">
    <source>
        <dbReference type="Proteomes" id="UP001600165"/>
    </source>
</evidence>
<dbReference type="InterPro" id="IPR036366">
    <property type="entry name" value="PGBDSf"/>
</dbReference>
<evidence type="ECO:0000256" key="6">
    <source>
        <dbReference type="ARBA" id="ARBA00023295"/>
    </source>
</evidence>
<dbReference type="InterPro" id="IPR036365">
    <property type="entry name" value="PGBD-like_sf"/>
</dbReference>
<sequence>MARVPLAGVELIKQFEGLHLTAYPDPLSGGKPYTVGWGSTRRKDGSPFYLGERISRSEADDLLIYQLETEFLPALGRIPVWVELNDNQRGAILSFAYNLGAGFYEAPGFETISRVLRNRQWDKIESALLLYRNPGTNVEEGLRRRRLAEAALFLTPSGQTPPAVSPPTPSTPTQAGDRLLYLTEPYLFGEDVKALQIDLARTGAGVVIDGVFGPATELAVKRFQQVNGLASDGVVGPQTLAILRTRPLYLREPYLQGDDVLNLQRLLQAAGYVTTADGVFGPATKRTVEQFQQAHGLVADGIVGPKTLKILQAQPLFLTEPYLQTSEVMALQLALQKQGFNLVADGAYGPGTAMAVEAFQRRNGLIADGIVGRKTWAKLLD</sequence>
<evidence type="ECO:0000259" key="8">
    <source>
        <dbReference type="Pfam" id="PF01471"/>
    </source>
</evidence>
<dbReference type="SUPFAM" id="SSF53955">
    <property type="entry name" value="Lysozyme-like"/>
    <property type="match status" value="1"/>
</dbReference>
<keyword evidence="10" id="KW-1185">Reference proteome</keyword>
<comment type="caution">
    <text evidence="9">The sequence shown here is derived from an EMBL/GenBank/DDBJ whole genome shotgun (WGS) entry which is preliminary data.</text>
</comment>
<evidence type="ECO:0000256" key="1">
    <source>
        <dbReference type="ARBA" id="ARBA00000632"/>
    </source>
</evidence>